<keyword evidence="5" id="KW-0378">Hydrolase</keyword>
<dbReference type="GO" id="GO:0009372">
    <property type="term" value="P:quorum sensing"/>
    <property type="evidence" value="ECO:0007669"/>
    <property type="project" value="UniProtKB-KW"/>
</dbReference>
<feature type="transmembrane region" description="Helical" evidence="8">
    <location>
        <begin position="81"/>
        <end position="99"/>
    </location>
</feature>
<feature type="transmembrane region" description="Helical" evidence="8">
    <location>
        <begin position="105"/>
        <end position="126"/>
    </location>
</feature>
<evidence type="ECO:0000256" key="3">
    <source>
        <dbReference type="ARBA" id="ARBA00022670"/>
    </source>
</evidence>
<dbReference type="Proteomes" id="UP000002377">
    <property type="component" value="Chromosome"/>
</dbReference>
<keyword evidence="10" id="KW-1185">Reference proteome</keyword>
<evidence type="ECO:0000256" key="2">
    <source>
        <dbReference type="ARBA" id="ARBA00022654"/>
    </source>
</evidence>
<proteinExistence type="predicted"/>
<evidence type="ECO:0000256" key="8">
    <source>
        <dbReference type="SAM" id="Phobius"/>
    </source>
</evidence>
<feature type="transmembrane region" description="Helical" evidence="8">
    <location>
        <begin position="37"/>
        <end position="69"/>
    </location>
</feature>
<dbReference type="SMART" id="SM00793">
    <property type="entry name" value="AgrB"/>
    <property type="match status" value="1"/>
</dbReference>
<keyword evidence="7 8" id="KW-0472">Membrane</keyword>
<evidence type="ECO:0000256" key="1">
    <source>
        <dbReference type="ARBA" id="ARBA00022475"/>
    </source>
</evidence>
<evidence type="ECO:0000313" key="10">
    <source>
        <dbReference type="Proteomes" id="UP000002377"/>
    </source>
</evidence>
<dbReference type="RefSeq" id="WP_013121482.1">
    <property type="nucleotide sequence ID" value="NC_014152.1"/>
</dbReference>
<feature type="transmembrane region" description="Helical" evidence="8">
    <location>
        <begin position="146"/>
        <end position="168"/>
    </location>
</feature>
<keyword evidence="4 8" id="KW-0812">Transmembrane</keyword>
<dbReference type="OrthoDB" id="2854767at2"/>
<reference evidence="9 10" key="1">
    <citation type="submission" date="2010-05" db="EMBL/GenBank/DDBJ databases">
        <title>Complete sequence of Thermincola sp. JR.</title>
        <authorList>
            <consortium name="US DOE Joint Genome Institute"/>
            <person name="Lucas S."/>
            <person name="Copeland A."/>
            <person name="Lapidus A."/>
            <person name="Cheng J.-F."/>
            <person name="Bruce D."/>
            <person name="Goodwin L."/>
            <person name="Pitluck S."/>
            <person name="Chertkov O."/>
            <person name="Detter J.C."/>
            <person name="Han C."/>
            <person name="Tapia R."/>
            <person name="Land M."/>
            <person name="Hauser L."/>
            <person name="Kyrpides N."/>
            <person name="Mikhailova N."/>
            <person name="Hazen T.C."/>
            <person name="Woyke T."/>
        </authorList>
    </citation>
    <scope>NUCLEOTIDE SEQUENCE [LARGE SCALE GENOMIC DNA]</scope>
    <source>
        <strain evidence="9 10">JR</strain>
    </source>
</reference>
<dbReference type="GO" id="GO:0006508">
    <property type="term" value="P:proteolysis"/>
    <property type="evidence" value="ECO:0007669"/>
    <property type="project" value="UniProtKB-KW"/>
</dbReference>
<evidence type="ECO:0000256" key="5">
    <source>
        <dbReference type="ARBA" id="ARBA00022801"/>
    </source>
</evidence>
<name>D5XC39_THEPJ</name>
<keyword evidence="1" id="KW-1003">Cell membrane</keyword>
<dbReference type="AlphaFoldDB" id="D5XC39"/>
<keyword evidence="6 8" id="KW-1133">Transmembrane helix</keyword>
<keyword evidence="2" id="KW-0673">Quorum sensing</keyword>
<gene>
    <name evidence="9" type="ordered locus">TherJR_2656</name>
</gene>
<dbReference type="HOGENOM" id="CLU_098969_0_0_9"/>
<protein>
    <submittedName>
        <fullName evidence="9">Accessory gene regulator B</fullName>
    </submittedName>
</protein>
<evidence type="ECO:0000256" key="4">
    <source>
        <dbReference type="ARBA" id="ARBA00022692"/>
    </source>
</evidence>
<dbReference type="KEGG" id="tjr:TherJR_2656"/>
<dbReference type="InterPro" id="IPR006741">
    <property type="entry name" value="AgrB"/>
</dbReference>
<keyword evidence="3" id="KW-0645">Protease</keyword>
<dbReference type="STRING" id="635013.TherJR_2656"/>
<evidence type="ECO:0000256" key="7">
    <source>
        <dbReference type="ARBA" id="ARBA00023136"/>
    </source>
</evidence>
<evidence type="ECO:0000313" key="9">
    <source>
        <dbReference type="EMBL" id="ADG83491.1"/>
    </source>
</evidence>
<evidence type="ECO:0000256" key="6">
    <source>
        <dbReference type="ARBA" id="ARBA00022989"/>
    </source>
</evidence>
<dbReference type="GO" id="GO:0016020">
    <property type="term" value="C:membrane"/>
    <property type="evidence" value="ECO:0007669"/>
    <property type="project" value="InterPro"/>
</dbReference>
<dbReference type="Pfam" id="PF04647">
    <property type="entry name" value="AgrB"/>
    <property type="match status" value="1"/>
</dbReference>
<sequence length="203" mass="22032">MQEIVDRITRMFRDELALDEKQTAVVKYSLTIYLTTILGYLAIILTAWIAGVIKFALVAAVTASLVRIFTGGAHASSPGKCILFGAVVFPLIGIATKMFPVKDVYIIAVVALSTWITTILAIYRFAPAEVPGKPVSTVQQRHRLRLMAFAICVLWLVFSAFVIAGQLGITHGSLLASALGLGWQAFSLTPLGYKTVVKIDSIF</sequence>
<dbReference type="GO" id="GO:0008233">
    <property type="term" value="F:peptidase activity"/>
    <property type="evidence" value="ECO:0007669"/>
    <property type="project" value="UniProtKB-KW"/>
</dbReference>
<dbReference type="eggNOG" id="COG4512">
    <property type="taxonomic scope" value="Bacteria"/>
</dbReference>
<accession>D5XC39</accession>
<organism evidence="9 10">
    <name type="scientific">Thermincola potens (strain JR)</name>
    <dbReference type="NCBI Taxonomy" id="635013"/>
    <lineage>
        <taxon>Bacteria</taxon>
        <taxon>Bacillati</taxon>
        <taxon>Bacillota</taxon>
        <taxon>Clostridia</taxon>
        <taxon>Eubacteriales</taxon>
        <taxon>Thermincolaceae</taxon>
        <taxon>Thermincola</taxon>
    </lineage>
</organism>
<dbReference type="EMBL" id="CP002028">
    <property type="protein sequence ID" value="ADG83491.1"/>
    <property type="molecule type" value="Genomic_DNA"/>
</dbReference>